<evidence type="ECO:0000313" key="2">
    <source>
        <dbReference type="EMBL" id="ADL33033.1"/>
    </source>
</evidence>
<dbReference type="EMBL" id="CP001810">
    <property type="protein sequence ID" value="ADL33033.1"/>
    <property type="molecule type" value="Genomic_DNA"/>
</dbReference>
<protein>
    <recommendedName>
        <fullName evidence="4">Lipoprotein</fullName>
    </recommendedName>
</protein>
<dbReference type="Proteomes" id="UP000001299">
    <property type="component" value="Chromosome 1"/>
</dbReference>
<keyword evidence="3" id="KW-1185">Reference proteome</keyword>
<evidence type="ECO:0000313" key="3">
    <source>
        <dbReference type="Proteomes" id="UP000001299"/>
    </source>
</evidence>
<organism evidence="2 3">
    <name type="scientific">Butyrivibrio proteoclasticus (strain ATCC 51982 / DSM 14932 / B316)</name>
    <name type="common">Clostridium proteoclasticum</name>
    <dbReference type="NCBI Taxonomy" id="515622"/>
    <lineage>
        <taxon>Bacteria</taxon>
        <taxon>Bacillati</taxon>
        <taxon>Bacillota</taxon>
        <taxon>Clostridia</taxon>
        <taxon>Lachnospirales</taxon>
        <taxon>Lachnospiraceae</taxon>
        <taxon>Butyrivibrio</taxon>
    </lineage>
</organism>
<dbReference type="KEGG" id="bpb:bpr_I0285"/>
<sequence length="322" mass="35287">MRKHVVSKILTIAVAASLSAMVLVGCGSEEAQDVSENGAVEEASMLESIADEPVALAADAEADKEKEVYFQKGVYANYSKDAENPPKNYFYVFNDESWGHTEESANGAGVPFSCEQKDGQVKFSFGNADAIEDVFIVTSVEDGFVYGHYDDDMKLELVFEYLPDVDPDTFDAVNYASDGDYIYNDANGWSIKYDPKLFDITQDGNKVAIVYTGECAGTNMVMVTYDCDHIGAEIRNEYAKEYGDNAVTSDGIFPGTEDVTGYWAMCPPAEEGSGLYMTSISRDYMDGSLTFELIGHNSGDEALDIEVSDRMAMIIDSLTFSK</sequence>
<gene>
    <name evidence="2" type="ordered locus">bpr_I0285</name>
</gene>
<reference evidence="2 3" key="1">
    <citation type="journal article" date="2010" name="PLoS ONE">
        <title>The glycobiome of the rumen bacterium Butyrivibrio proteoclasticus B316(T) highlights adaptation to a polysaccharide-rich environment.</title>
        <authorList>
            <person name="Kelly W.J."/>
            <person name="Leahy S.C."/>
            <person name="Altermann E."/>
            <person name="Yeoman C.J."/>
            <person name="Dunne J.C."/>
            <person name="Kong Z."/>
            <person name="Pacheco D.M."/>
            <person name="Li D."/>
            <person name="Noel S.J."/>
            <person name="Moon C.D."/>
            <person name="Cookson A.L."/>
            <person name="Attwood G.T."/>
        </authorList>
    </citation>
    <scope>NUCLEOTIDE SEQUENCE [LARGE SCALE GENOMIC DNA]</scope>
    <source>
        <strain evidence="3">ATCC 51982 / DSM 14932 / B316</strain>
    </source>
</reference>
<evidence type="ECO:0000256" key="1">
    <source>
        <dbReference type="SAM" id="SignalP"/>
    </source>
</evidence>
<dbReference type="RefSeq" id="WP_013279690.1">
    <property type="nucleotide sequence ID" value="NC_014387.1"/>
</dbReference>
<feature type="signal peptide" evidence="1">
    <location>
        <begin position="1"/>
        <end position="31"/>
    </location>
</feature>
<keyword evidence="1" id="KW-0732">Signal</keyword>
<dbReference type="PROSITE" id="PS51257">
    <property type="entry name" value="PROKAR_LIPOPROTEIN"/>
    <property type="match status" value="1"/>
</dbReference>
<accession>E0RYF2</accession>
<dbReference type="AlphaFoldDB" id="E0RYF2"/>
<evidence type="ECO:0008006" key="4">
    <source>
        <dbReference type="Google" id="ProtNLM"/>
    </source>
</evidence>
<dbReference type="eggNOG" id="ENOG5032Z22">
    <property type="taxonomic scope" value="Bacteria"/>
</dbReference>
<name>E0RYF2_BUTPB</name>
<feature type="chain" id="PRO_5003139842" description="Lipoprotein" evidence="1">
    <location>
        <begin position="32"/>
        <end position="322"/>
    </location>
</feature>
<dbReference type="HOGENOM" id="CLU_862448_0_0_9"/>
<proteinExistence type="predicted"/>